<protein>
    <submittedName>
        <fullName evidence="2">Uncharacterized protein</fullName>
    </submittedName>
</protein>
<feature type="compositionally biased region" description="Polar residues" evidence="1">
    <location>
        <begin position="679"/>
        <end position="689"/>
    </location>
</feature>
<feature type="region of interest" description="Disordered" evidence="1">
    <location>
        <begin position="740"/>
        <end position="769"/>
    </location>
</feature>
<sequence length="820" mass="86968">MDTTHDKASNCQTSMPGLDVMYRSPSWDKLGTTTTKSARTQLIPVLRAKDGNPQRVNAAHAHAPVEASFKTSVAKKKQIGEGGKNRPSTPVVHKKMGGEPSPKGRMPLSRRKTDNDDQHLDSAHSPHSTTISRRAALAAPGSRPALQAKPGHATNVRPNSRVKPSEKAPHPVSSIKALHGKGQSGSRHIQHGTQTSNNKNQVVGKPQPSTRRQPCDVRRSVILLQQQKRLVSSSLFLLNDTSSASSQPRSKQPQQHVLKANTSASASVLARPPSQASGLFEGKKKPLPPQQKRSSISDGRRASLTRIPSKTTGVARRGRPPVDKTHAAHSAAARPPDGVTSATHVHVIQEEGPMSSFSNTIDNDAVLRDTVSREMEGASHQLGAVAEDDMPEHCEPTTPAEEAQGLPFDAKNQRHVNGLNGLKDSVLSPTSSKSHAQQCGKHEPAVHGGGGRPNALANQAVVDDISSLVAALEKLKSMVIDCSINDVGYSQDSPYVPILAFVNAHKLREFTSEDVLSNASRIRRYHGTVATDTDETELEASSQQPETPALGNVLRQATHSTDDCNSSEEERHGASQPQFSPSIQPRRGQCLSSSSPLVGHLPESRSIEDALRYILTNSDGSSPVFNTRSSSLAGEMSRRLTGGQRNQRGHGAAPGGALFERPLLHIAECMAPPEGPDGNTMTETGSSHTAAAAAEAAEAAQFDGLAQLSQSSSTYATYTDAPPKYSSCSSNQHLPGERLEAGEEAAGDASPGQGADAHPKEDSDSADVVAASESSFAEIAYAAAAAAAPSAGLKRVKGDVRTGVRRKFGFKFRGQAARQT</sequence>
<feature type="region of interest" description="Disordered" evidence="1">
    <location>
        <begin position="528"/>
        <end position="602"/>
    </location>
</feature>
<organism evidence="2 3">
    <name type="scientific">Epichloe bromicola</name>
    <dbReference type="NCBI Taxonomy" id="79588"/>
    <lineage>
        <taxon>Eukaryota</taxon>
        <taxon>Fungi</taxon>
        <taxon>Dikarya</taxon>
        <taxon>Ascomycota</taxon>
        <taxon>Pezizomycotina</taxon>
        <taxon>Sordariomycetes</taxon>
        <taxon>Hypocreomycetidae</taxon>
        <taxon>Hypocreales</taxon>
        <taxon>Clavicipitaceae</taxon>
        <taxon>Epichloe</taxon>
    </lineage>
</organism>
<gene>
    <name evidence="2" type="primary">g5208</name>
    <name evidence="2" type="ORF">EsDP_00005208</name>
</gene>
<comment type="caution">
    <text evidence="2">The sequence shown here is derived from an EMBL/GenBank/DDBJ whole genome shotgun (WGS) entry which is preliminary data.</text>
</comment>
<keyword evidence="3" id="KW-1185">Reference proteome</keyword>
<feature type="region of interest" description="Disordered" evidence="1">
    <location>
        <begin position="670"/>
        <end position="695"/>
    </location>
</feature>
<feature type="compositionally biased region" description="Polar residues" evidence="1">
    <location>
        <begin position="184"/>
        <end position="212"/>
    </location>
</feature>
<feature type="compositionally biased region" description="Polar residues" evidence="1">
    <location>
        <begin position="427"/>
        <end position="437"/>
    </location>
</feature>
<name>A0ABQ0CTZ8_9HYPO</name>
<accession>A0ABQ0CTZ8</accession>
<evidence type="ECO:0000313" key="3">
    <source>
        <dbReference type="Proteomes" id="UP001562357"/>
    </source>
</evidence>
<dbReference type="Proteomes" id="UP001562357">
    <property type="component" value="Unassembled WGS sequence"/>
</dbReference>
<dbReference type="EMBL" id="BAAFGZ010000232">
    <property type="protein sequence ID" value="GAB0136923.1"/>
    <property type="molecule type" value="Genomic_DNA"/>
</dbReference>
<proteinExistence type="predicted"/>
<feature type="region of interest" description="Disordered" evidence="1">
    <location>
        <begin position="1"/>
        <end position="35"/>
    </location>
</feature>
<evidence type="ECO:0000256" key="1">
    <source>
        <dbReference type="SAM" id="MobiDB-lite"/>
    </source>
</evidence>
<evidence type="ECO:0000313" key="2">
    <source>
        <dbReference type="EMBL" id="GAB0136923.1"/>
    </source>
</evidence>
<feature type="region of interest" description="Disordered" evidence="1">
    <location>
        <begin position="47"/>
        <end position="218"/>
    </location>
</feature>
<feature type="region of interest" description="Disordered" evidence="1">
    <location>
        <begin position="241"/>
        <end position="340"/>
    </location>
</feature>
<reference evidence="3" key="1">
    <citation type="submission" date="2024-06" db="EMBL/GenBank/DDBJ databases">
        <title>Draft Genome Sequences of Epichloe bromicola Strains Isolated from Elymus ciliaris.</title>
        <authorList>
            <consortium name="Epichloe bromicola genome sequencing consortium"/>
            <person name="Miura A."/>
            <person name="Imano S."/>
            <person name="Ashida A."/>
            <person name="Sato I."/>
            <person name="Chiba S."/>
            <person name="Tanaka A."/>
            <person name="Camagna M."/>
            <person name="Takemoto D."/>
        </authorList>
    </citation>
    <scope>NUCLEOTIDE SEQUENCE [LARGE SCALE GENOMIC DNA]</scope>
    <source>
        <strain evidence="3">DP</strain>
    </source>
</reference>
<feature type="compositionally biased region" description="Basic and acidic residues" evidence="1">
    <location>
        <begin position="111"/>
        <end position="124"/>
    </location>
</feature>
<feature type="region of interest" description="Disordered" evidence="1">
    <location>
        <begin position="413"/>
        <end position="452"/>
    </location>
</feature>
<feature type="compositionally biased region" description="Polar residues" evidence="1">
    <location>
        <begin position="241"/>
        <end position="266"/>
    </location>
</feature>